<dbReference type="HOGENOM" id="CLU_042653_0_0_7"/>
<dbReference type="InterPro" id="IPR002559">
    <property type="entry name" value="Transposase_11"/>
</dbReference>
<evidence type="ECO:0000313" key="3">
    <source>
        <dbReference type="EMBL" id="ETW94226.1"/>
    </source>
</evidence>
<dbReference type="EMBL" id="AZHX01002504">
    <property type="protein sequence ID" value="ETW94226.1"/>
    <property type="molecule type" value="Genomic_DNA"/>
</dbReference>
<proteinExistence type="predicted"/>
<dbReference type="GO" id="GO:0003677">
    <property type="term" value="F:DNA binding"/>
    <property type="evidence" value="ECO:0007669"/>
    <property type="project" value="InterPro"/>
</dbReference>
<feature type="region of interest" description="Disordered" evidence="1">
    <location>
        <begin position="357"/>
        <end position="396"/>
    </location>
</feature>
<dbReference type="Proteomes" id="UP000019140">
    <property type="component" value="Unassembled WGS sequence"/>
</dbReference>
<protein>
    <recommendedName>
        <fullName evidence="2">Transposase IS4-like domain-containing protein</fullName>
    </recommendedName>
</protein>
<evidence type="ECO:0000256" key="1">
    <source>
        <dbReference type="SAM" id="MobiDB-lite"/>
    </source>
</evidence>
<evidence type="ECO:0000313" key="4">
    <source>
        <dbReference type="Proteomes" id="UP000019140"/>
    </source>
</evidence>
<organism evidence="3 4">
    <name type="scientific">Candidatus Entotheonella gemina</name>
    <dbReference type="NCBI Taxonomy" id="1429439"/>
    <lineage>
        <taxon>Bacteria</taxon>
        <taxon>Pseudomonadati</taxon>
        <taxon>Nitrospinota/Tectimicrobiota group</taxon>
        <taxon>Candidatus Tectimicrobiota</taxon>
        <taxon>Candidatus Entotheonellia</taxon>
        <taxon>Candidatus Entotheonellales</taxon>
        <taxon>Candidatus Entotheonellaceae</taxon>
        <taxon>Candidatus Entotheonella</taxon>
    </lineage>
</organism>
<dbReference type="AlphaFoldDB" id="W4LA71"/>
<dbReference type="SUPFAM" id="SSF53098">
    <property type="entry name" value="Ribonuclease H-like"/>
    <property type="match status" value="1"/>
</dbReference>
<name>W4LA71_9BACT</name>
<dbReference type="PANTHER" id="PTHR37529">
    <property type="entry name" value="TRANSPOSASE INSG FOR INSERTION SEQUENCE ELEMENT IS4-RELATED"/>
    <property type="match status" value="1"/>
</dbReference>
<feature type="compositionally biased region" description="Basic residues" evidence="1">
    <location>
        <begin position="371"/>
        <end position="388"/>
    </location>
</feature>
<dbReference type="InterPro" id="IPR047952">
    <property type="entry name" value="Transpos_IS4"/>
</dbReference>
<comment type="caution">
    <text evidence="3">The sequence shown here is derived from an EMBL/GenBank/DDBJ whole genome shotgun (WGS) entry which is preliminary data.</text>
</comment>
<dbReference type="GO" id="GO:0004803">
    <property type="term" value="F:transposase activity"/>
    <property type="evidence" value="ECO:0007669"/>
    <property type="project" value="InterPro"/>
</dbReference>
<dbReference type="PANTHER" id="PTHR37529:SF1">
    <property type="entry name" value="TRANSPOSASE INSG FOR INSERTION SEQUENCE ELEMENT IS4-RELATED"/>
    <property type="match status" value="1"/>
</dbReference>
<reference evidence="3 4" key="1">
    <citation type="journal article" date="2014" name="Nature">
        <title>An environmental bacterial taxon with a large and distinct metabolic repertoire.</title>
        <authorList>
            <person name="Wilson M.C."/>
            <person name="Mori T."/>
            <person name="Ruckert C."/>
            <person name="Uria A.R."/>
            <person name="Helf M.J."/>
            <person name="Takada K."/>
            <person name="Gernert C."/>
            <person name="Steffens U.A."/>
            <person name="Heycke N."/>
            <person name="Schmitt S."/>
            <person name="Rinke C."/>
            <person name="Helfrich E.J."/>
            <person name="Brachmann A.O."/>
            <person name="Gurgui C."/>
            <person name="Wakimoto T."/>
            <person name="Kracht M."/>
            <person name="Crusemann M."/>
            <person name="Hentschel U."/>
            <person name="Abe I."/>
            <person name="Matsunaga S."/>
            <person name="Kalinowski J."/>
            <person name="Takeyama H."/>
            <person name="Piel J."/>
        </authorList>
    </citation>
    <scope>NUCLEOTIDE SEQUENCE [LARGE SCALE GENOMIC DNA]</scope>
    <source>
        <strain evidence="4">TSY2</strain>
    </source>
</reference>
<accession>W4LA71</accession>
<dbReference type="Pfam" id="PF01609">
    <property type="entry name" value="DDE_Tnp_1"/>
    <property type="match status" value="1"/>
</dbReference>
<gene>
    <name evidence="3" type="ORF">ETSY2_50120</name>
</gene>
<evidence type="ECO:0000259" key="2">
    <source>
        <dbReference type="Pfam" id="PF01609"/>
    </source>
</evidence>
<feature type="region of interest" description="Disordered" evidence="1">
    <location>
        <begin position="83"/>
        <end position="104"/>
    </location>
</feature>
<dbReference type="NCBIfam" id="NF033592">
    <property type="entry name" value="transpos_IS4_1"/>
    <property type="match status" value="1"/>
</dbReference>
<dbReference type="InterPro" id="IPR012337">
    <property type="entry name" value="RNaseH-like_sf"/>
</dbReference>
<sequence>MKQVASETKSCRSALISDARDQVALQRTKNKTTTGPYCQARKKLLEDAIKTVLQSSGNNLDEATHGEHLWHDRRVVLTDGSKLSMPDTEANQEEYPQPKSQKNGQGFPQLRILILVALGSGAVLDSAVAACRGKGTGEQALLRQVSSSLKPDDILLADSNFENYFNLCQLQAEDIDGVFEKNGSRNIDFRKCDKKLGKRDGLFVLTRPRCPQWLSCELYEEMPEQLTVRAVGTKKRIIITTLTDPEAYTAKEIIKLYVERWHIELDFRSIKTMMKMDILRCESPAMVRKEIDVHLLVYNMIRALMARAAIKIGASPRKVSFKAAHDSLQSFHILLLQNAEGVIDDLLEHMAEIIGEHGVGNRPGRREPRANKRRPRPVRKLRHSRKQARRLEEYQK</sequence>
<dbReference type="GO" id="GO:0006313">
    <property type="term" value="P:DNA transposition"/>
    <property type="evidence" value="ECO:0007669"/>
    <property type="project" value="InterPro"/>
</dbReference>
<keyword evidence="4" id="KW-1185">Reference proteome</keyword>
<feature type="domain" description="Transposase IS4-like" evidence="2">
    <location>
        <begin position="70"/>
        <end position="300"/>
    </location>
</feature>